<keyword evidence="3" id="KW-1185">Reference proteome</keyword>
<accession>A0A0U1DKG3</accession>
<dbReference type="EMBL" id="CTEC01000002">
    <property type="protein sequence ID" value="CQD18199.1"/>
    <property type="molecule type" value="Genomic_DNA"/>
</dbReference>
<organism evidence="2 3">
    <name type="scientific">Mycobacterium europaeum</name>
    <dbReference type="NCBI Taxonomy" id="761804"/>
    <lineage>
        <taxon>Bacteria</taxon>
        <taxon>Bacillati</taxon>
        <taxon>Actinomycetota</taxon>
        <taxon>Actinomycetes</taxon>
        <taxon>Mycobacteriales</taxon>
        <taxon>Mycobacteriaceae</taxon>
        <taxon>Mycobacterium</taxon>
        <taxon>Mycobacterium simiae complex</taxon>
    </lineage>
</organism>
<name>A0A0U1DKG3_9MYCO</name>
<proteinExistence type="predicted"/>
<feature type="region of interest" description="Disordered" evidence="1">
    <location>
        <begin position="20"/>
        <end position="51"/>
    </location>
</feature>
<sequence length="51" mass="5615">MSSLLDRLVIWIAEILDRSLPTAPEPDDDRSMDRHQPAANPGSRMATIPSA</sequence>
<gene>
    <name evidence="2" type="ORF">BN000_04098</name>
</gene>
<protein>
    <submittedName>
        <fullName evidence="2">Uncharacterized protein</fullName>
    </submittedName>
</protein>
<dbReference type="Proteomes" id="UP000199601">
    <property type="component" value="Unassembled WGS sequence"/>
</dbReference>
<dbReference type="AlphaFoldDB" id="A0A0U1DKG3"/>
<evidence type="ECO:0000313" key="2">
    <source>
        <dbReference type="EMBL" id="CQD18199.1"/>
    </source>
</evidence>
<reference evidence="3" key="1">
    <citation type="submission" date="2015-03" db="EMBL/GenBank/DDBJ databases">
        <authorList>
            <person name="Urmite Genomes"/>
        </authorList>
    </citation>
    <scope>NUCLEOTIDE SEQUENCE [LARGE SCALE GENOMIC DNA]</scope>
    <source>
        <strain evidence="3">CSUR P1344</strain>
    </source>
</reference>
<evidence type="ECO:0000256" key="1">
    <source>
        <dbReference type="SAM" id="MobiDB-lite"/>
    </source>
</evidence>
<evidence type="ECO:0000313" key="3">
    <source>
        <dbReference type="Proteomes" id="UP000199601"/>
    </source>
</evidence>